<protein>
    <recommendedName>
        <fullName evidence="3">Carboxylic ester hydrolase</fullName>
        <ecNumber evidence="3">3.1.1.-</ecNumber>
    </recommendedName>
</protein>
<comment type="similarity">
    <text evidence="1 3">Belongs to the type-B carboxylesterase/lipase family.</text>
</comment>
<comment type="caution">
    <text evidence="5">The sequence shown here is derived from an EMBL/GenBank/DDBJ whole genome shotgun (WGS) entry which is preliminary data.</text>
</comment>
<proteinExistence type="inferred from homology"/>
<reference evidence="5" key="1">
    <citation type="journal article" date="2021" name="Nat. Commun.">
        <title>Genetic determinants of endophytism in the Arabidopsis root mycobiome.</title>
        <authorList>
            <person name="Mesny F."/>
            <person name="Miyauchi S."/>
            <person name="Thiergart T."/>
            <person name="Pickel B."/>
            <person name="Atanasova L."/>
            <person name="Karlsson M."/>
            <person name="Huettel B."/>
            <person name="Barry K.W."/>
            <person name="Haridas S."/>
            <person name="Chen C."/>
            <person name="Bauer D."/>
            <person name="Andreopoulos W."/>
            <person name="Pangilinan J."/>
            <person name="LaButti K."/>
            <person name="Riley R."/>
            <person name="Lipzen A."/>
            <person name="Clum A."/>
            <person name="Drula E."/>
            <person name="Henrissat B."/>
            <person name="Kohler A."/>
            <person name="Grigoriev I.V."/>
            <person name="Martin F.M."/>
            <person name="Hacquard S."/>
        </authorList>
    </citation>
    <scope>NUCLEOTIDE SEQUENCE</scope>
    <source>
        <strain evidence="5">MPI-CAGE-AT-0147</strain>
    </source>
</reference>
<dbReference type="SUPFAM" id="SSF53474">
    <property type="entry name" value="alpha/beta-Hydrolases"/>
    <property type="match status" value="1"/>
</dbReference>
<dbReference type="InterPro" id="IPR002018">
    <property type="entry name" value="CarbesteraseB"/>
</dbReference>
<dbReference type="InterPro" id="IPR019826">
    <property type="entry name" value="Carboxylesterase_B_AS"/>
</dbReference>
<name>A0A9P9DT66_9HYPO</name>
<evidence type="ECO:0000256" key="1">
    <source>
        <dbReference type="ARBA" id="ARBA00005964"/>
    </source>
</evidence>
<feature type="chain" id="PRO_5040548248" description="Carboxylic ester hydrolase" evidence="3">
    <location>
        <begin position="24"/>
        <end position="529"/>
    </location>
</feature>
<dbReference type="EC" id="3.1.1.-" evidence="3"/>
<dbReference type="InterPro" id="IPR050309">
    <property type="entry name" value="Type-B_Carboxylest/Lipase"/>
</dbReference>
<evidence type="ECO:0000256" key="3">
    <source>
        <dbReference type="RuleBase" id="RU361235"/>
    </source>
</evidence>
<keyword evidence="3" id="KW-0732">Signal</keyword>
<feature type="signal peptide" evidence="3">
    <location>
        <begin position="1"/>
        <end position="23"/>
    </location>
</feature>
<accession>A0A9P9DT66</accession>
<keyword evidence="2 3" id="KW-0378">Hydrolase</keyword>
<organism evidence="5 6">
    <name type="scientific">Dactylonectria macrodidyma</name>
    <dbReference type="NCBI Taxonomy" id="307937"/>
    <lineage>
        <taxon>Eukaryota</taxon>
        <taxon>Fungi</taxon>
        <taxon>Dikarya</taxon>
        <taxon>Ascomycota</taxon>
        <taxon>Pezizomycotina</taxon>
        <taxon>Sordariomycetes</taxon>
        <taxon>Hypocreomycetidae</taxon>
        <taxon>Hypocreales</taxon>
        <taxon>Nectriaceae</taxon>
        <taxon>Dactylonectria</taxon>
    </lineage>
</organism>
<evidence type="ECO:0000313" key="6">
    <source>
        <dbReference type="Proteomes" id="UP000738349"/>
    </source>
</evidence>
<keyword evidence="6" id="KW-1185">Reference proteome</keyword>
<dbReference type="Proteomes" id="UP000738349">
    <property type="component" value="Unassembled WGS sequence"/>
</dbReference>
<feature type="domain" description="Carboxylesterase type B" evidence="4">
    <location>
        <begin position="39"/>
        <end position="354"/>
    </location>
</feature>
<dbReference type="AlphaFoldDB" id="A0A9P9DT66"/>
<dbReference type="Pfam" id="PF00135">
    <property type="entry name" value="COesterase"/>
    <property type="match status" value="1"/>
</dbReference>
<dbReference type="PROSITE" id="PS00122">
    <property type="entry name" value="CARBOXYLESTERASE_B_1"/>
    <property type="match status" value="1"/>
</dbReference>
<evidence type="ECO:0000313" key="5">
    <source>
        <dbReference type="EMBL" id="KAH7124557.1"/>
    </source>
</evidence>
<evidence type="ECO:0000259" key="4">
    <source>
        <dbReference type="Pfam" id="PF00135"/>
    </source>
</evidence>
<dbReference type="PANTHER" id="PTHR11559">
    <property type="entry name" value="CARBOXYLESTERASE"/>
    <property type="match status" value="1"/>
</dbReference>
<dbReference type="EMBL" id="JAGMUV010000021">
    <property type="protein sequence ID" value="KAH7124557.1"/>
    <property type="molecule type" value="Genomic_DNA"/>
</dbReference>
<gene>
    <name evidence="5" type="ORF">EDB81DRAFT_911424</name>
</gene>
<dbReference type="OrthoDB" id="408631at2759"/>
<sequence length="529" mass="57115">MKLQPTLGGFLLATIGFSTFVNTKSLTQNCKDAWTVGQNVDTTSGNVIGHAAADAVEVSEYLGIPYATPPTGSLRFQPPLEFNGTSMINATDFGFACVQPGIGGGQNSLPQSEDCLTLNIWTKPQVGERKKAILVWVHGGAYSFGSSRAPGYNGEYIANQTDVVLISINYRLGLFGFPGNPVTASNLGLLDMRLAMHWIRNNAAAFGGDVNRITIFGQSAGAGMADFYSYSYASDPIANGFILMSATVDGFPALSSEATESRWFRIAKTAGCGGRTADPNLITECMRSKTARELISAFSSEDTGIGAVPAFGPGVDNIIVFADYSSRHSARGGYLIGNNQNEAGSFRLLQPNQTDAYWVDFNDRYYTCADAVRLTRSTGDGNPSWRYRYFGDFPNLAVSTDPPSGAYHGAELQPLFDTVPQSPMPSTSEQVAIGDYLRGAWAAFAKDPAHGLLAYEDGWPKYEPTEETLVRLAFKNQTGTNLALGNAYDGPCQFLERSVINPSFLPFPAFTILDYSFSETIQVLNTRDS</sequence>
<dbReference type="GO" id="GO:0016787">
    <property type="term" value="F:hydrolase activity"/>
    <property type="evidence" value="ECO:0007669"/>
    <property type="project" value="UniProtKB-KW"/>
</dbReference>
<dbReference type="Gene3D" id="3.40.50.1820">
    <property type="entry name" value="alpha/beta hydrolase"/>
    <property type="match status" value="2"/>
</dbReference>
<evidence type="ECO:0000256" key="2">
    <source>
        <dbReference type="ARBA" id="ARBA00022801"/>
    </source>
</evidence>
<dbReference type="InterPro" id="IPR029058">
    <property type="entry name" value="AB_hydrolase_fold"/>
</dbReference>